<dbReference type="InterPro" id="IPR041617">
    <property type="entry name" value="TPR_MalT"/>
</dbReference>
<evidence type="ECO:0000313" key="6">
    <source>
        <dbReference type="EMBL" id="ADO74599.1"/>
    </source>
</evidence>
<dbReference type="SUPFAM" id="SSF48452">
    <property type="entry name" value="TPR-like"/>
    <property type="match status" value="2"/>
</dbReference>
<proteinExistence type="predicted"/>
<keyword evidence="7" id="KW-1185">Reference proteome</keyword>
<dbReference type="SMART" id="SM00028">
    <property type="entry name" value="TPR"/>
    <property type="match status" value="5"/>
</dbReference>
<dbReference type="PANTHER" id="PTHR43289">
    <property type="entry name" value="MITOGEN-ACTIVATED PROTEIN KINASE KINASE KINASE 20-RELATED"/>
    <property type="match status" value="1"/>
</dbReference>
<dbReference type="Gene3D" id="3.30.200.20">
    <property type="entry name" value="Phosphorylase Kinase, domain 1"/>
    <property type="match status" value="1"/>
</dbReference>
<dbReference type="PANTHER" id="PTHR43289:SF6">
    <property type="entry name" value="SERINE_THREONINE-PROTEIN KINASE NEKL-3"/>
    <property type="match status" value="1"/>
</dbReference>
<dbReference type="eggNOG" id="COG0515">
    <property type="taxonomic scope" value="Bacteria"/>
</dbReference>
<dbReference type="Pfam" id="PF17874">
    <property type="entry name" value="TPR_MalT"/>
    <property type="match status" value="1"/>
</dbReference>
<evidence type="ECO:0000259" key="5">
    <source>
        <dbReference type="PROSITE" id="PS50011"/>
    </source>
</evidence>
<feature type="domain" description="Protein kinase" evidence="5">
    <location>
        <begin position="78"/>
        <end position="342"/>
    </location>
</feature>
<sequence length="900" mass="98183">MAPRLEDALECPEENLLLDFMAGALSGPAADRLHTHLDRCAPCQRLVGELARAESLEFSGRGEQGAPPLMPGARLDRYFILGQMGVGGMGTVYAAFDPALNRKVALKLLHPASSPGDSPEARHRWLLAEAQALARLSHPHVVTVYEARVFGEQLFLVLELAEGGTLEMWLRARRRSWREILTVFLSAGEGLSAAHAAGLVHRDFKPTNVLVRRDGRVQVTDFGLARQAEGPCAGDCGPPAPRVSPQRGACAGTPAYMAPEQREAGPVDARADQYSFCVALYEALHGQRPPEAKRGERPLLPRNRRVPGHLRRALLRGLSPAADQRFASMRELLTALTREPLAAWRVPLLSTAALGLLVVGGLLGGAWEEPSPCRGGARRWEGVWDVERQRAMREALGVGGSSGSIAWEALQGALDGYARAWEAQYTEACEATRVHGEQSEALLDARMRCLERRARDFQSLAELIARKGTRPDAAVEAAWRLPTLESCAAPHAQAALQGLPAEGPARERAESISRRLSEVRALKAMGQHVLAMEQAKRALEELEGLDHAPTRAEVFLEMGQLHMRLGQAGQAEQTLLEAAWTAEAARYDRLVAEARIDLMFVYGDMLLRPALGAAFAREAQAAVARLGGDTELEAAFERRLGGILMEQDQCAEALPHIERARVLTEKVSPPGSPPRLGMVLALGRGYQCRGELDAARTLFQQATQLRERLLGPANPLVVQLMLFEGRVALEQRDLSGALLLFQRATNLLGQESEPNLEMRGVAHGMQASVLRELGRLEEARDHAQKALTFYERQGNTHPTRAAVSWLLLGEVEAKLGRVPLGLTLLERALRAAEPHDALLAANTRLALARWLFRSGQDLPRARRLALEAHRVYGSHPSTPPADLQEAAQLLGELGLAQAKL</sequence>
<dbReference type="OrthoDB" id="9801841at2"/>
<dbReference type="PROSITE" id="PS50011">
    <property type="entry name" value="PROTEIN_KINASE_DOM"/>
    <property type="match status" value="1"/>
</dbReference>
<reference evidence="6 7" key="1">
    <citation type="journal article" date="2011" name="Mol. Biol. Evol.">
        <title>Comparative genomic analysis of fruiting body formation in Myxococcales.</title>
        <authorList>
            <person name="Huntley S."/>
            <person name="Hamann N."/>
            <person name="Wegener-Feldbrugge S."/>
            <person name="Treuner-Lange A."/>
            <person name="Kube M."/>
            <person name="Reinhardt R."/>
            <person name="Klages S."/>
            <person name="Muller R."/>
            <person name="Ronning C.M."/>
            <person name="Nierman W.C."/>
            <person name="Sogaard-Andersen L."/>
        </authorList>
    </citation>
    <scope>NUCLEOTIDE SEQUENCE [LARGE SCALE GENOMIC DNA]</scope>
    <source>
        <strain evidence="6 7">DW4/3-1</strain>
    </source>
</reference>
<dbReference type="GO" id="GO:0005524">
    <property type="term" value="F:ATP binding"/>
    <property type="evidence" value="ECO:0007669"/>
    <property type="project" value="UniProtKB-KW"/>
</dbReference>
<dbReference type="HOGENOM" id="CLU_009368_0_0_7"/>
<dbReference type="Pfam" id="PF00069">
    <property type="entry name" value="Pkinase"/>
    <property type="match status" value="1"/>
</dbReference>
<dbReference type="Gene3D" id="1.25.40.10">
    <property type="entry name" value="Tetratricopeptide repeat domain"/>
    <property type="match status" value="2"/>
</dbReference>
<evidence type="ECO:0000256" key="4">
    <source>
        <dbReference type="ARBA" id="ARBA00022840"/>
    </source>
</evidence>
<dbReference type="InterPro" id="IPR011990">
    <property type="entry name" value="TPR-like_helical_dom_sf"/>
</dbReference>
<accession>E3FSX5</accession>
<dbReference type="Gene3D" id="1.10.510.10">
    <property type="entry name" value="Transferase(Phosphotransferase) domain 1"/>
    <property type="match status" value="1"/>
</dbReference>
<keyword evidence="4" id="KW-0067">ATP-binding</keyword>
<dbReference type="EMBL" id="CP002271">
    <property type="protein sequence ID" value="ADO74599.1"/>
    <property type="molecule type" value="Genomic_DNA"/>
</dbReference>
<dbReference type="InterPro" id="IPR011009">
    <property type="entry name" value="Kinase-like_dom_sf"/>
</dbReference>
<organism evidence="6 7">
    <name type="scientific">Stigmatella aurantiaca (strain DW4/3-1)</name>
    <dbReference type="NCBI Taxonomy" id="378806"/>
    <lineage>
        <taxon>Bacteria</taxon>
        <taxon>Pseudomonadati</taxon>
        <taxon>Myxococcota</taxon>
        <taxon>Myxococcia</taxon>
        <taxon>Myxococcales</taxon>
        <taxon>Cystobacterineae</taxon>
        <taxon>Archangiaceae</taxon>
        <taxon>Stigmatella</taxon>
    </lineage>
</organism>
<gene>
    <name evidence="6" type="ordered locus">STAUR_6842</name>
</gene>
<dbReference type="InterPro" id="IPR000719">
    <property type="entry name" value="Prot_kinase_dom"/>
</dbReference>
<dbReference type="InterPro" id="IPR019734">
    <property type="entry name" value="TPR_rpt"/>
</dbReference>
<dbReference type="KEGG" id="sur:STAUR_6842"/>
<evidence type="ECO:0000256" key="1">
    <source>
        <dbReference type="ARBA" id="ARBA00022679"/>
    </source>
</evidence>
<protein>
    <submittedName>
        <fullName evidence="6">Serine/threonine kinase</fullName>
    </submittedName>
</protein>
<dbReference type="eggNOG" id="COG0457">
    <property type="taxonomic scope" value="Bacteria"/>
</dbReference>
<dbReference type="STRING" id="378806.STAUR_6842"/>
<keyword evidence="2" id="KW-0547">Nucleotide-binding</keyword>
<dbReference type="Proteomes" id="UP000001351">
    <property type="component" value="Chromosome"/>
</dbReference>
<dbReference type="CDD" id="cd14014">
    <property type="entry name" value="STKc_PknB_like"/>
    <property type="match status" value="1"/>
</dbReference>
<keyword evidence="3 6" id="KW-0418">Kinase</keyword>
<dbReference type="RefSeq" id="WP_013377512.1">
    <property type="nucleotide sequence ID" value="NC_014623.1"/>
</dbReference>
<evidence type="ECO:0000256" key="3">
    <source>
        <dbReference type="ARBA" id="ARBA00022777"/>
    </source>
</evidence>
<evidence type="ECO:0000256" key="2">
    <source>
        <dbReference type="ARBA" id="ARBA00022741"/>
    </source>
</evidence>
<dbReference type="GO" id="GO:0004674">
    <property type="term" value="F:protein serine/threonine kinase activity"/>
    <property type="evidence" value="ECO:0007669"/>
    <property type="project" value="TreeGrafter"/>
</dbReference>
<dbReference type="AlphaFoldDB" id="E3FSX5"/>
<dbReference type="PROSITE" id="PS00108">
    <property type="entry name" value="PROTEIN_KINASE_ST"/>
    <property type="match status" value="1"/>
</dbReference>
<keyword evidence="1" id="KW-0808">Transferase</keyword>
<dbReference type="SUPFAM" id="SSF56112">
    <property type="entry name" value="Protein kinase-like (PK-like)"/>
    <property type="match status" value="1"/>
</dbReference>
<name>E3FSX5_STIAD</name>
<evidence type="ECO:0000313" key="7">
    <source>
        <dbReference type="Proteomes" id="UP000001351"/>
    </source>
</evidence>
<dbReference type="InterPro" id="IPR008271">
    <property type="entry name" value="Ser/Thr_kinase_AS"/>
</dbReference>